<keyword evidence="3" id="KW-1185">Reference proteome</keyword>
<organism evidence="2 3">
    <name type="scientific">Hirschia litorea</name>
    <dbReference type="NCBI Taxonomy" id="1199156"/>
    <lineage>
        <taxon>Bacteria</taxon>
        <taxon>Pseudomonadati</taxon>
        <taxon>Pseudomonadota</taxon>
        <taxon>Alphaproteobacteria</taxon>
        <taxon>Hyphomonadales</taxon>
        <taxon>Hyphomonadaceae</taxon>
        <taxon>Hirschia</taxon>
    </lineage>
</organism>
<comment type="caution">
    <text evidence="2">The sequence shown here is derived from an EMBL/GenBank/DDBJ whole genome shotgun (WGS) entry which is preliminary data.</text>
</comment>
<dbReference type="Gene3D" id="3.20.20.100">
    <property type="entry name" value="NADP-dependent oxidoreductase domain"/>
    <property type="match status" value="1"/>
</dbReference>
<evidence type="ECO:0000313" key="3">
    <source>
        <dbReference type="Proteomes" id="UP001596492"/>
    </source>
</evidence>
<gene>
    <name evidence="2" type="ORF">ACFQS8_08955</name>
</gene>
<reference evidence="3" key="1">
    <citation type="journal article" date="2019" name="Int. J. Syst. Evol. Microbiol.">
        <title>The Global Catalogue of Microorganisms (GCM) 10K type strain sequencing project: providing services to taxonomists for standard genome sequencing and annotation.</title>
        <authorList>
            <consortium name="The Broad Institute Genomics Platform"/>
            <consortium name="The Broad Institute Genome Sequencing Center for Infectious Disease"/>
            <person name="Wu L."/>
            <person name="Ma J."/>
        </authorList>
    </citation>
    <scope>NUCLEOTIDE SEQUENCE [LARGE SCALE GENOMIC DNA]</scope>
    <source>
        <strain evidence="3">CCUG 51308</strain>
    </source>
</reference>
<dbReference type="PANTHER" id="PTHR43312">
    <property type="entry name" value="D-THREO-ALDOSE 1-DEHYDROGENASE"/>
    <property type="match status" value="1"/>
</dbReference>
<dbReference type="InterPro" id="IPR023210">
    <property type="entry name" value="NADP_OxRdtase_dom"/>
</dbReference>
<dbReference type="InterPro" id="IPR036812">
    <property type="entry name" value="NAD(P)_OxRdtase_dom_sf"/>
</dbReference>
<dbReference type="Pfam" id="PF00248">
    <property type="entry name" value="Aldo_ket_red"/>
    <property type="match status" value="1"/>
</dbReference>
<evidence type="ECO:0000259" key="1">
    <source>
        <dbReference type="Pfam" id="PF00248"/>
    </source>
</evidence>
<dbReference type="RefSeq" id="WP_382166981.1">
    <property type="nucleotide sequence ID" value="NZ_JBHTBR010000005.1"/>
</dbReference>
<dbReference type="Proteomes" id="UP001596492">
    <property type="component" value="Unassembled WGS sequence"/>
</dbReference>
<feature type="domain" description="NADP-dependent oxidoreductase" evidence="1">
    <location>
        <begin position="44"/>
        <end position="286"/>
    </location>
</feature>
<dbReference type="PANTHER" id="PTHR43312:SF1">
    <property type="entry name" value="NADP-DEPENDENT OXIDOREDUCTASE DOMAIN-CONTAINING PROTEIN"/>
    <property type="match status" value="1"/>
</dbReference>
<proteinExistence type="predicted"/>
<dbReference type="InterPro" id="IPR053135">
    <property type="entry name" value="AKR2_Oxidoreductase"/>
</dbReference>
<protein>
    <submittedName>
        <fullName evidence="2">Aldo/keto reductase</fullName>
    </submittedName>
</protein>
<sequence length="292" mass="31952">MSIPSHHNARNLHLPMQALGATGTVLPILGYGVSGSLATPLIGEAHANHLIKHARELGVSVFDTAPFYGNGLAEKRLGIGLKHSDADHHFPRPFIITKGGTHRVGRKMWKDFSLEGLSHQLKASRERLPHIDAFFLHGPSNEDLTPQLFKNLEQLKSDGWFQFIGIAGRGPELNTAIASGVFDLLMAPIHKNLPAQDLDRIEKARTQNLGVIAIEALAPAARGIRLSLAPADLWYSARAIAHRKAFLKKQYSADDCLKWVCRSGLADIILSTTTRIDHLRSNAASCTPTLEI</sequence>
<name>A0ABW2ILM5_9PROT</name>
<evidence type="ECO:0000313" key="2">
    <source>
        <dbReference type="EMBL" id="MFC7291740.1"/>
    </source>
</evidence>
<dbReference type="CDD" id="cd19095">
    <property type="entry name" value="AKR_PA4992-like"/>
    <property type="match status" value="1"/>
</dbReference>
<dbReference type="EMBL" id="JBHTBR010000005">
    <property type="protein sequence ID" value="MFC7291740.1"/>
    <property type="molecule type" value="Genomic_DNA"/>
</dbReference>
<dbReference type="SUPFAM" id="SSF51430">
    <property type="entry name" value="NAD(P)-linked oxidoreductase"/>
    <property type="match status" value="1"/>
</dbReference>
<accession>A0ABW2ILM5</accession>